<dbReference type="AlphaFoldDB" id="A0A5C6LM57"/>
<sequence length="82" mass="8851">MVGLVASGALLTACSDDEDEIDNPIVSDRDENFMIQASYGNWGEVSMGKLADSLSADAGVKMFGQLCRQIIQRHRMICLGGK</sequence>
<comment type="caution">
    <text evidence="1">The sequence shown here is derived from an EMBL/GenBank/DDBJ whole genome shotgun (WGS) entry which is preliminary data.</text>
</comment>
<accession>A0A5C6LM57</accession>
<name>A0A5C6LM57_9BACT</name>
<dbReference type="Proteomes" id="UP000318815">
    <property type="component" value="Unassembled WGS sequence"/>
</dbReference>
<keyword evidence="2" id="KW-1185">Reference proteome</keyword>
<protein>
    <submittedName>
        <fullName evidence="1">Uncharacterized protein</fullName>
    </submittedName>
</protein>
<proteinExistence type="predicted"/>
<dbReference type="EMBL" id="VOHS01000057">
    <property type="protein sequence ID" value="TWV93332.1"/>
    <property type="molecule type" value="Genomic_DNA"/>
</dbReference>
<evidence type="ECO:0000313" key="1">
    <source>
        <dbReference type="EMBL" id="TWV93332.1"/>
    </source>
</evidence>
<evidence type="ECO:0000313" key="2">
    <source>
        <dbReference type="Proteomes" id="UP000318815"/>
    </source>
</evidence>
<organism evidence="1 2">
    <name type="scientific">Chitinophaga pinensis</name>
    <dbReference type="NCBI Taxonomy" id="79329"/>
    <lineage>
        <taxon>Bacteria</taxon>
        <taxon>Pseudomonadati</taxon>
        <taxon>Bacteroidota</taxon>
        <taxon>Chitinophagia</taxon>
        <taxon>Chitinophagales</taxon>
        <taxon>Chitinophagaceae</taxon>
        <taxon>Chitinophaga</taxon>
    </lineage>
</organism>
<reference evidence="1 2" key="1">
    <citation type="submission" date="2019-08" db="EMBL/GenBank/DDBJ databases">
        <title>Whole genome sequencing of chitin degrading bacteria Chitinophaga pinensis YS16.</title>
        <authorList>
            <person name="Singh R.P."/>
            <person name="Manchanda G."/>
            <person name="Maurya I.K."/>
            <person name="Joshi N.K."/>
            <person name="Srivastava A.K."/>
        </authorList>
    </citation>
    <scope>NUCLEOTIDE SEQUENCE [LARGE SCALE GENOMIC DNA]</scope>
    <source>
        <strain evidence="1 2">YS-16</strain>
    </source>
</reference>
<gene>
    <name evidence="1" type="ORF">FEF09_27290</name>
</gene>